<keyword evidence="7" id="KW-0915">Sodium</keyword>
<evidence type="ECO:0000256" key="7">
    <source>
        <dbReference type="ARBA" id="ARBA00023053"/>
    </source>
</evidence>
<dbReference type="STRING" id="32264.T1KU77"/>
<feature type="transmembrane region" description="Helical" evidence="12">
    <location>
        <begin position="384"/>
        <end position="404"/>
    </location>
</feature>
<dbReference type="OrthoDB" id="6132759at2759"/>
<dbReference type="AlphaFoldDB" id="T1KU77"/>
<dbReference type="InterPro" id="IPR001734">
    <property type="entry name" value="Na/solute_symporter"/>
</dbReference>
<dbReference type="EnsemblMetazoa" id="tetur21g02430.1">
    <property type="protein sequence ID" value="tetur21g02430.1"/>
    <property type="gene ID" value="tetur21g02430"/>
</dbReference>
<feature type="transmembrane region" description="Helical" evidence="12">
    <location>
        <begin position="340"/>
        <end position="363"/>
    </location>
</feature>
<name>T1KU77_TETUR</name>
<dbReference type="KEGG" id="tut:107367335"/>
<evidence type="ECO:0000256" key="9">
    <source>
        <dbReference type="ARBA" id="ARBA00023136"/>
    </source>
</evidence>
<keyword evidence="8" id="KW-0406">Ion transport</keyword>
<feature type="transmembrane region" description="Helical" evidence="12">
    <location>
        <begin position="53"/>
        <end position="73"/>
    </location>
</feature>
<evidence type="ECO:0000256" key="2">
    <source>
        <dbReference type="ARBA" id="ARBA00006434"/>
    </source>
</evidence>
<sequence>MIPSQEHNFTFYDYGIFILMLLSSAGIGVYYAFEDRKNKSSKEFLTANRSLHWFPVAMSLMASFQSAVTILGYPAEMYFQGTQFWLVTISACLAAVAAAELFLPVYYGLTFTSVNKFLSYRFHSEKVRLASSIAFLFGTVPYMGVVLYGPSLALASVTPLSTQASILVIGIICTFYTSIGGIRAVVWTDTLQVFLMFAGLLCVMFRGFYLVGGVSEAFRIAGERGRLEFTNFSIDPWATNNFWNAVLGMAIMWIGNYCTTQTEVQRYCNVDSKKKAKLSIYVNLIGVVSIISVACLSGIAIFAYYADCDPIKAGIITQKDQLVPYFVMETLSQFPGIPGLFVSGVFSASLSTLSSGFNALSAVTWDDFLKQTRCGKMSEKKIKMINKLTAAFYGILTIFMAFIAGKIGSVLQAAISLAGCLVGPLLGIYIMAIFVPFANVRGVLSGLFCGIGFSTFVLIGSMIYPKIEVDKATSISSCLNVAANATMPINTTVHYETTGILKLFHIAFLLVPVLGFVICLLVSLIVSLLTGGIKKIPNIDTSAMSKLIWHIWPKSMLPAKAPVVQMTSINMDKEQRNGSFKA</sequence>
<evidence type="ECO:0000313" key="13">
    <source>
        <dbReference type="EnsemblMetazoa" id="tetur21g02430.1"/>
    </source>
</evidence>
<proteinExistence type="inferred from homology"/>
<dbReference type="CDD" id="cd11492">
    <property type="entry name" value="SLC5sbd_NIS-SMVT"/>
    <property type="match status" value="1"/>
</dbReference>
<dbReference type="Gene3D" id="1.20.1730.10">
    <property type="entry name" value="Sodium/glucose cotransporter"/>
    <property type="match status" value="1"/>
</dbReference>
<dbReference type="PANTHER" id="PTHR42985:SF40">
    <property type="entry name" value="LD47995P-RELATED"/>
    <property type="match status" value="1"/>
</dbReference>
<organism evidence="13 14">
    <name type="scientific">Tetranychus urticae</name>
    <name type="common">Two-spotted spider mite</name>
    <dbReference type="NCBI Taxonomy" id="32264"/>
    <lineage>
        <taxon>Eukaryota</taxon>
        <taxon>Metazoa</taxon>
        <taxon>Ecdysozoa</taxon>
        <taxon>Arthropoda</taxon>
        <taxon>Chelicerata</taxon>
        <taxon>Arachnida</taxon>
        <taxon>Acari</taxon>
        <taxon>Acariformes</taxon>
        <taxon>Trombidiformes</taxon>
        <taxon>Prostigmata</taxon>
        <taxon>Eleutherengona</taxon>
        <taxon>Raphignathae</taxon>
        <taxon>Tetranychoidea</taxon>
        <taxon>Tetranychidae</taxon>
        <taxon>Tetranychus</taxon>
    </lineage>
</organism>
<evidence type="ECO:0000256" key="3">
    <source>
        <dbReference type="ARBA" id="ARBA00022448"/>
    </source>
</evidence>
<evidence type="ECO:0000256" key="1">
    <source>
        <dbReference type="ARBA" id="ARBA00004651"/>
    </source>
</evidence>
<keyword evidence="3" id="KW-0813">Transport</keyword>
<dbReference type="HOGENOM" id="CLU_018808_11_1_1"/>
<protein>
    <recommendedName>
        <fullName evidence="15">Sodium/solute symporter</fullName>
    </recommendedName>
</protein>
<comment type="similarity">
    <text evidence="2 11">Belongs to the sodium:solute symporter (SSF) (TC 2.A.21) family.</text>
</comment>
<evidence type="ECO:0000313" key="14">
    <source>
        <dbReference type="Proteomes" id="UP000015104"/>
    </source>
</evidence>
<evidence type="ECO:0000256" key="6">
    <source>
        <dbReference type="ARBA" id="ARBA00022989"/>
    </source>
</evidence>
<feature type="transmembrane region" description="Helical" evidence="12">
    <location>
        <begin position="442"/>
        <end position="464"/>
    </location>
</feature>
<keyword evidence="9 12" id="KW-0472">Membrane</keyword>
<evidence type="ECO:0000256" key="10">
    <source>
        <dbReference type="ARBA" id="ARBA00023201"/>
    </source>
</evidence>
<dbReference type="OMA" id="IFANFAH"/>
<keyword evidence="5 12" id="KW-0812">Transmembrane</keyword>
<dbReference type="Proteomes" id="UP000015104">
    <property type="component" value="Unassembled WGS sequence"/>
</dbReference>
<reference evidence="13" key="2">
    <citation type="submission" date="2015-06" db="UniProtKB">
        <authorList>
            <consortium name="EnsemblMetazoa"/>
        </authorList>
    </citation>
    <scope>IDENTIFICATION</scope>
</reference>
<evidence type="ECO:0000256" key="8">
    <source>
        <dbReference type="ARBA" id="ARBA00023065"/>
    </source>
</evidence>
<evidence type="ECO:0000256" key="4">
    <source>
        <dbReference type="ARBA" id="ARBA00022475"/>
    </source>
</evidence>
<feature type="transmembrane region" description="Helical" evidence="12">
    <location>
        <begin position="410"/>
        <end position="435"/>
    </location>
</feature>
<dbReference type="EMBL" id="CAEY01000550">
    <property type="status" value="NOT_ANNOTATED_CDS"/>
    <property type="molecule type" value="Genomic_DNA"/>
</dbReference>
<feature type="transmembrane region" description="Helical" evidence="12">
    <location>
        <begin position="12"/>
        <end position="33"/>
    </location>
</feature>
<feature type="transmembrane region" description="Helical" evidence="12">
    <location>
        <begin position="242"/>
        <end position="259"/>
    </location>
</feature>
<dbReference type="InterPro" id="IPR038377">
    <property type="entry name" value="Na/Glc_symporter_sf"/>
</dbReference>
<dbReference type="GO" id="GO:0006814">
    <property type="term" value="P:sodium ion transport"/>
    <property type="evidence" value="ECO:0007669"/>
    <property type="project" value="UniProtKB-KW"/>
</dbReference>
<dbReference type="PANTHER" id="PTHR42985">
    <property type="entry name" value="SODIUM-COUPLED MONOCARBOXYLATE TRANSPORTER"/>
    <property type="match status" value="1"/>
</dbReference>
<feature type="transmembrane region" description="Helical" evidence="12">
    <location>
        <begin position="129"/>
        <end position="148"/>
    </location>
</feature>
<keyword evidence="14" id="KW-1185">Reference proteome</keyword>
<dbReference type="NCBIfam" id="TIGR00813">
    <property type="entry name" value="sss"/>
    <property type="match status" value="1"/>
</dbReference>
<dbReference type="InterPro" id="IPR051163">
    <property type="entry name" value="Sodium:Solute_Symporter_SSF"/>
</dbReference>
<feature type="transmembrane region" description="Helical" evidence="12">
    <location>
        <begin position="85"/>
        <end position="109"/>
    </location>
</feature>
<comment type="subcellular location">
    <subcellularLocation>
        <location evidence="1">Cell membrane</location>
        <topology evidence="1">Multi-pass membrane protein</topology>
    </subcellularLocation>
</comment>
<dbReference type="PROSITE" id="PS50283">
    <property type="entry name" value="NA_SOLUT_SYMP_3"/>
    <property type="match status" value="1"/>
</dbReference>
<dbReference type="GO" id="GO:0015293">
    <property type="term" value="F:symporter activity"/>
    <property type="evidence" value="ECO:0007669"/>
    <property type="project" value="TreeGrafter"/>
</dbReference>
<evidence type="ECO:0008006" key="15">
    <source>
        <dbReference type="Google" id="ProtNLM"/>
    </source>
</evidence>
<feature type="transmembrane region" description="Helical" evidence="12">
    <location>
        <begin position="160"/>
        <end position="179"/>
    </location>
</feature>
<evidence type="ECO:0000256" key="11">
    <source>
        <dbReference type="RuleBase" id="RU362091"/>
    </source>
</evidence>
<dbReference type="GO" id="GO:0005886">
    <property type="term" value="C:plasma membrane"/>
    <property type="evidence" value="ECO:0007669"/>
    <property type="project" value="UniProtKB-SubCell"/>
</dbReference>
<keyword evidence="4" id="KW-1003">Cell membrane</keyword>
<feature type="transmembrane region" description="Helical" evidence="12">
    <location>
        <begin position="280"/>
        <end position="305"/>
    </location>
</feature>
<keyword evidence="10" id="KW-0739">Sodium transport</keyword>
<evidence type="ECO:0000256" key="12">
    <source>
        <dbReference type="SAM" id="Phobius"/>
    </source>
</evidence>
<feature type="transmembrane region" description="Helical" evidence="12">
    <location>
        <begin position="503"/>
        <end position="529"/>
    </location>
</feature>
<accession>T1KU77</accession>
<dbReference type="Pfam" id="PF00474">
    <property type="entry name" value="SSF"/>
    <property type="match status" value="1"/>
</dbReference>
<reference evidence="14" key="1">
    <citation type="submission" date="2011-08" db="EMBL/GenBank/DDBJ databases">
        <authorList>
            <person name="Rombauts S."/>
        </authorList>
    </citation>
    <scope>NUCLEOTIDE SEQUENCE</scope>
    <source>
        <strain evidence="14">London</strain>
    </source>
</reference>
<gene>
    <name evidence="13" type="primary">107367335</name>
</gene>
<keyword evidence="6 12" id="KW-1133">Transmembrane helix</keyword>
<evidence type="ECO:0000256" key="5">
    <source>
        <dbReference type="ARBA" id="ARBA00022692"/>
    </source>
</evidence>
<dbReference type="eggNOG" id="KOG2349">
    <property type="taxonomic scope" value="Eukaryota"/>
</dbReference>
<feature type="transmembrane region" description="Helical" evidence="12">
    <location>
        <begin position="191"/>
        <end position="209"/>
    </location>
</feature>